<dbReference type="InterPro" id="IPR000032">
    <property type="entry name" value="HPr-like"/>
</dbReference>
<dbReference type="NCBIfam" id="TIGR01003">
    <property type="entry name" value="PTS_HPr_family"/>
    <property type="match status" value="1"/>
</dbReference>
<evidence type="ECO:0000313" key="5">
    <source>
        <dbReference type="Proteomes" id="UP000763557"/>
    </source>
</evidence>
<evidence type="ECO:0000259" key="3">
    <source>
        <dbReference type="PROSITE" id="PS51350"/>
    </source>
</evidence>
<evidence type="ECO:0000256" key="1">
    <source>
        <dbReference type="ARBA" id="ARBA00003681"/>
    </source>
</evidence>
<name>A0ABX2EZ71_9PSEU</name>
<dbReference type="Proteomes" id="UP000763557">
    <property type="component" value="Unassembled WGS sequence"/>
</dbReference>
<organism evidence="4 5">
    <name type="scientific">Kibdelosporangium persicum</name>
    <dbReference type="NCBI Taxonomy" id="2698649"/>
    <lineage>
        <taxon>Bacteria</taxon>
        <taxon>Bacillati</taxon>
        <taxon>Actinomycetota</taxon>
        <taxon>Actinomycetes</taxon>
        <taxon>Pseudonocardiales</taxon>
        <taxon>Pseudonocardiaceae</taxon>
        <taxon>Kibdelosporangium</taxon>
    </lineage>
</organism>
<keyword evidence="5" id="KW-1185">Reference proteome</keyword>
<dbReference type="PROSITE" id="PS00369">
    <property type="entry name" value="PTS_HPR_HIS"/>
    <property type="match status" value="1"/>
</dbReference>
<comment type="function">
    <text evidence="1">General (non sugar-specific) component of the phosphoenolpyruvate-dependent sugar phosphotransferase system (sugar PTS). This major carbohydrate active-transport system catalyzes the phosphorylation of incoming sugar substrates concomitantly with their translocation across the cell membrane. The phosphoryl group from phosphoenolpyruvate (PEP) is transferred to the phosphoryl carrier protein HPr by enzyme I. Phospho-HPr then transfers it to the PTS EIIA domain.</text>
</comment>
<dbReference type="InterPro" id="IPR050399">
    <property type="entry name" value="HPr"/>
</dbReference>
<dbReference type="PANTHER" id="PTHR33705">
    <property type="entry name" value="PHOSPHOCARRIER PROTEIN HPR"/>
    <property type="match status" value="1"/>
</dbReference>
<dbReference type="PROSITE" id="PS51350">
    <property type="entry name" value="PTS_HPR_DOM"/>
    <property type="match status" value="1"/>
</dbReference>
<dbReference type="Pfam" id="PF00381">
    <property type="entry name" value="PTS-HPr"/>
    <property type="match status" value="1"/>
</dbReference>
<feature type="domain" description="HPr" evidence="3">
    <location>
        <begin position="10"/>
        <end position="97"/>
    </location>
</feature>
<dbReference type="PANTHER" id="PTHR33705:SF2">
    <property type="entry name" value="PHOSPHOCARRIER PROTEIN NPR"/>
    <property type="match status" value="1"/>
</dbReference>
<evidence type="ECO:0000313" key="4">
    <source>
        <dbReference type="EMBL" id="NRN64345.1"/>
    </source>
</evidence>
<protein>
    <recommendedName>
        <fullName evidence="2">Phosphocarrier protein HPr</fullName>
    </recommendedName>
</protein>
<dbReference type="EMBL" id="JAAATY010000003">
    <property type="protein sequence ID" value="NRN64345.1"/>
    <property type="molecule type" value="Genomic_DNA"/>
</dbReference>
<dbReference type="InterPro" id="IPR001020">
    <property type="entry name" value="PTS_HPr_His_P_site"/>
</dbReference>
<comment type="caution">
    <text evidence="4">The sequence shown here is derived from an EMBL/GenBank/DDBJ whole genome shotgun (WGS) entry which is preliminary data.</text>
</comment>
<dbReference type="CDD" id="cd00367">
    <property type="entry name" value="PTS-HPr_like"/>
    <property type="match status" value="1"/>
</dbReference>
<proteinExistence type="predicted"/>
<sequence>MASHRLQVDVPEVRVRVASAVGLHARPAALVARLAAEQPVAVTIRKDGGEPVPAVSLLGLMTLGVMHGDEVVLAAEGENAQSSLDKIAGLIATDFDS</sequence>
<evidence type="ECO:0000256" key="2">
    <source>
        <dbReference type="ARBA" id="ARBA00020422"/>
    </source>
</evidence>
<gene>
    <name evidence="4" type="ORF">GC106_15510</name>
</gene>
<accession>A0ABX2EZ71</accession>
<reference evidence="4 5" key="1">
    <citation type="submission" date="2020-01" db="EMBL/GenBank/DDBJ databases">
        <title>Kibdelosporangium persica a novel Actinomycetes from a hot desert in Iran.</title>
        <authorList>
            <person name="Safaei N."/>
            <person name="Zaburannyi N."/>
            <person name="Mueller R."/>
            <person name="Wink J."/>
        </authorList>
    </citation>
    <scope>NUCLEOTIDE SEQUENCE [LARGE SCALE GENOMIC DNA]</scope>
    <source>
        <strain evidence="4 5">4NS15</strain>
    </source>
</reference>